<evidence type="ECO:0000256" key="4">
    <source>
        <dbReference type="ARBA" id="ARBA00036749"/>
    </source>
</evidence>
<dbReference type="InterPro" id="IPR020103">
    <property type="entry name" value="PsdUridine_synth_cat_dom_sf"/>
</dbReference>
<comment type="similarity">
    <text evidence="1 7">Belongs to the pseudouridine synthase RsuA family.</text>
</comment>
<organism evidence="9 10">
    <name type="scientific">Tolumonas osonensis</name>
    <dbReference type="NCBI Taxonomy" id="675874"/>
    <lineage>
        <taxon>Bacteria</taxon>
        <taxon>Pseudomonadati</taxon>
        <taxon>Pseudomonadota</taxon>
        <taxon>Gammaproteobacteria</taxon>
        <taxon>Aeromonadales</taxon>
        <taxon>Aeromonadaceae</taxon>
        <taxon>Tolumonas</taxon>
    </lineage>
</organism>
<sequence length="231" mass="25885">MRLDKHLHQCLGISRSQASQLLKTGRISVNNLIIKSGAHHVTEQDLILLDGEPLDTPGEKHYYFMLHKPQGYVCANGDASHPGIARLFDLPGASELHAAGRLDVDTTGLVLVTNDGQWSHRVTSPRKQCDKTYRVWLAEPLSPETEEVFANGILLRSETQVTRPAQLEIITPQEVLLTIHEGKYHQVKRMFAAVGNHVERLHRERIGELVLDPAVPEGSYRELTPEEIALF</sequence>
<proteinExistence type="inferred from homology"/>
<evidence type="ECO:0000256" key="5">
    <source>
        <dbReference type="ARBA" id="ARBA00037590"/>
    </source>
</evidence>
<dbReference type="Pfam" id="PF01479">
    <property type="entry name" value="S4"/>
    <property type="match status" value="1"/>
</dbReference>
<comment type="catalytic activity">
    <reaction evidence="4">
        <text>uridine(516) in 16S rRNA = pseudouridine(516) in 16S rRNA</text>
        <dbReference type="Rhea" id="RHEA:38867"/>
        <dbReference type="Rhea" id="RHEA-COMP:10089"/>
        <dbReference type="Rhea" id="RHEA-COMP:10090"/>
        <dbReference type="ChEBI" id="CHEBI:65314"/>
        <dbReference type="ChEBI" id="CHEBI:65315"/>
        <dbReference type="EC" id="5.4.99.19"/>
    </reaction>
</comment>
<dbReference type="GO" id="GO:0160136">
    <property type="term" value="F:16S rRNA pseudouridine(516) synthase activity"/>
    <property type="evidence" value="ECO:0007669"/>
    <property type="project" value="UniProtKB-EC"/>
</dbReference>
<dbReference type="InterPro" id="IPR050343">
    <property type="entry name" value="RsuA_PseudoU_synthase"/>
</dbReference>
<comment type="function">
    <text evidence="5">Responsible for synthesis of pseudouridine from uracil-516 in 16S ribosomal RNA.</text>
</comment>
<dbReference type="Pfam" id="PF00849">
    <property type="entry name" value="PseudoU_synth_2"/>
    <property type="match status" value="1"/>
</dbReference>
<keyword evidence="2 6" id="KW-0694">RNA-binding</keyword>
<dbReference type="GO" id="GO:0000455">
    <property type="term" value="P:enzyme-directed rRNA pseudouridine synthesis"/>
    <property type="evidence" value="ECO:0007669"/>
    <property type="project" value="UniProtKB-ARBA"/>
</dbReference>
<dbReference type="PANTHER" id="PTHR47683">
    <property type="entry name" value="PSEUDOURIDINE SYNTHASE FAMILY PROTEIN-RELATED"/>
    <property type="match status" value="1"/>
</dbReference>
<dbReference type="SMART" id="SM00363">
    <property type="entry name" value="S4"/>
    <property type="match status" value="1"/>
</dbReference>
<dbReference type="PROSITE" id="PS01149">
    <property type="entry name" value="PSI_RSU"/>
    <property type="match status" value="1"/>
</dbReference>
<dbReference type="CDD" id="cd02553">
    <property type="entry name" value="PseudoU_synth_RsuA"/>
    <property type="match status" value="1"/>
</dbReference>
<dbReference type="Proteomes" id="UP000585721">
    <property type="component" value="Unassembled WGS sequence"/>
</dbReference>
<dbReference type="GO" id="GO:0005829">
    <property type="term" value="C:cytosol"/>
    <property type="evidence" value="ECO:0007669"/>
    <property type="project" value="UniProtKB-ARBA"/>
</dbReference>
<dbReference type="NCBIfam" id="NF008097">
    <property type="entry name" value="PRK10839.1"/>
    <property type="match status" value="1"/>
</dbReference>
<dbReference type="SUPFAM" id="SSF55174">
    <property type="entry name" value="Alpha-L RNA-binding motif"/>
    <property type="match status" value="1"/>
</dbReference>
<dbReference type="AlphaFoldDB" id="A0A841GDP1"/>
<evidence type="ECO:0000256" key="1">
    <source>
        <dbReference type="ARBA" id="ARBA00008348"/>
    </source>
</evidence>
<dbReference type="Gene3D" id="3.30.70.1560">
    <property type="entry name" value="Alpha-L RNA-binding motif"/>
    <property type="match status" value="1"/>
</dbReference>
<dbReference type="CDD" id="cd00165">
    <property type="entry name" value="S4"/>
    <property type="match status" value="1"/>
</dbReference>
<dbReference type="InterPro" id="IPR020094">
    <property type="entry name" value="TruA/RsuA/RluB/E/F_N"/>
</dbReference>
<gene>
    <name evidence="9" type="ORF">HNR75_001625</name>
</gene>
<evidence type="ECO:0000256" key="2">
    <source>
        <dbReference type="ARBA" id="ARBA00022884"/>
    </source>
</evidence>
<dbReference type="FunFam" id="3.30.70.1560:FF:000001">
    <property type="entry name" value="Pseudouridine synthase"/>
    <property type="match status" value="1"/>
</dbReference>
<evidence type="ECO:0000259" key="8">
    <source>
        <dbReference type="SMART" id="SM00363"/>
    </source>
</evidence>
<feature type="domain" description="RNA-binding S4" evidence="8">
    <location>
        <begin position="1"/>
        <end position="70"/>
    </location>
</feature>
<dbReference type="EC" id="5.4.99.-" evidence="7"/>
<dbReference type="InterPro" id="IPR042092">
    <property type="entry name" value="PsdUridine_s_RsuA/RluB/E/F_cat"/>
</dbReference>
<evidence type="ECO:0000313" key="10">
    <source>
        <dbReference type="Proteomes" id="UP000585721"/>
    </source>
</evidence>
<evidence type="ECO:0000256" key="6">
    <source>
        <dbReference type="PROSITE-ProRule" id="PRU00182"/>
    </source>
</evidence>
<dbReference type="NCBIfam" id="TIGR00093">
    <property type="entry name" value="pseudouridine synthase"/>
    <property type="match status" value="1"/>
</dbReference>
<dbReference type="SUPFAM" id="SSF55120">
    <property type="entry name" value="Pseudouridine synthase"/>
    <property type="match status" value="1"/>
</dbReference>
<dbReference type="InterPro" id="IPR006145">
    <property type="entry name" value="PsdUridine_synth_RsuA/RluA"/>
</dbReference>
<comment type="caution">
    <text evidence="9">The sequence shown here is derived from an EMBL/GenBank/DDBJ whole genome shotgun (WGS) entry which is preliminary data.</text>
</comment>
<dbReference type="Gene3D" id="3.10.290.10">
    <property type="entry name" value="RNA-binding S4 domain"/>
    <property type="match status" value="1"/>
</dbReference>
<evidence type="ECO:0000313" key="9">
    <source>
        <dbReference type="EMBL" id="MBB6055707.1"/>
    </source>
</evidence>
<dbReference type="InterPro" id="IPR018496">
    <property type="entry name" value="PsdUridine_synth_RsuA/RluB_CS"/>
</dbReference>
<evidence type="ECO:0000256" key="7">
    <source>
        <dbReference type="RuleBase" id="RU003887"/>
    </source>
</evidence>
<dbReference type="PROSITE" id="PS50889">
    <property type="entry name" value="S4"/>
    <property type="match status" value="1"/>
</dbReference>
<keyword evidence="10" id="KW-1185">Reference proteome</keyword>
<dbReference type="InterPro" id="IPR036986">
    <property type="entry name" value="S4_RNA-bd_sf"/>
</dbReference>
<dbReference type="Gene3D" id="3.30.70.580">
    <property type="entry name" value="Pseudouridine synthase I, catalytic domain, N-terminal subdomain"/>
    <property type="match status" value="1"/>
</dbReference>
<name>A0A841GDP1_9GAMM</name>
<reference evidence="9 10" key="1">
    <citation type="submission" date="2020-08" db="EMBL/GenBank/DDBJ databases">
        <title>Genomic Encyclopedia of Type Strains, Phase IV (KMG-IV): sequencing the most valuable type-strain genomes for metagenomic binning, comparative biology and taxonomic classification.</title>
        <authorList>
            <person name="Goeker M."/>
        </authorList>
    </citation>
    <scope>NUCLEOTIDE SEQUENCE [LARGE SCALE GENOMIC DNA]</scope>
    <source>
        <strain evidence="9 10">DSM 22975</strain>
    </source>
</reference>
<dbReference type="RefSeq" id="WP_188026458.1">
    <property type="nucleotide sequence ID" value="NZ_JACHGR010000005.1"/>
</dbReference>
<dbReference type="EMBL" id="JACHGR010000005">
    <property type="protein sequence ID" value="MBB6055707.1"/>
    <property type="molecule type" value="Genomic_DNA"/>
</dbReference>
<protein>
    <recommendedName>
        <fullName evidence="7">Pseudouridine synthase</fullName>
        <ecNumber evidence="7">5.4.99.-</ecNumber>
    </recommendedName>
</protein>
<accession>A0A841GDP1</accession>
<dbReference type="GO" id="GO:0003723">
    <property type="term" value="F:RNA binding"/>
    <property type="evidence" value="ECO:0007669"/>
    <property type="project" value="UniProtKB-KW"/>
</dbReference>
<keyword evidence="3 7" id="KW-0413">Isomerase</keyword>
<dbReference type="PANTHER" id="PTHR47683:SF4">
    <property type="entry name" value="PSEUDOURIDINE SYNTHASE"/>
    <property type="match status" value="1"/>
</dbReference>
<evidence type="ECO:0000256" key="3">
    <source>
        <dbReference type="ARBA" id="ARBA00023235"/>
    </source>
</evidence>
<dbReference type="InterPro" id="IPR000748">
    <property type="entry name" value="PsdUridine_synth_RsuA/RluB/E/F"/>
</dbReference>
<dbReference type="InterPro" id="IPR002942">
    <property type="entry name" value="S4_RNA-bd"/>
</dbReference>